<comment type="caution">
    <text evidence="1">The sequence shown here is derived from an EMBL/GenBank/DDBJ whole genome shotgun (WGS) entry which is preliminary data.</text>
</comment>
<reference evidence="1" key="2">
    <citation type="submission" date="2023-12" db="EMBL/GenBank/DDBJ databases">
        <authorList>
            <person name="Sun Q."/>
            <person name="Inoue M."/>
        </authorList>
    </citation>
    <scope>NUCLEOTIDE SEQUENCE</scope>
    <source>
        <strain evidence="1">JCM 17590</strain>
    </source>
</reference>
<reference evidence="1" key="1">
    <citation type="journal article" date="2014" name="Int. J. Syst. Evol. Microbiol.">
        <title>Complete genome of a new Firmicutes species belonging to the dominant human colonic microbiota ('Ruminococcus bicirculans') reveals two chromosomes and a selective capacity to utilize plant glucans.</title>
        <authorList>
            <consortium name="NISC Comparative Sequencing Program"/>
            <person name="Wegmann U."/>
            <person name="Louis P."/>
            <person name="Goesmann A."/>
            <person name="Henrissat B."/>
            <person name="Duncan S.H."/>
            <person name="Flint H.J."/>
        </authorList>
    </citation>
    <scope>NUCLEOTIDE SEQUENCE</scope>
    <source>
        <strain evidence="1">JCM 17590</strain>
    </source>
</reference>
<evidence type="ECO:0000313" key="1">
    <source>
        <dbReference type="EMBL" id="GAA4153646.1"/>
    </source>
</evidence>
<name>A0ABP7ZCT1_9MICO</name>
<proteinExistence type="predicted"/>
<accession>A0ABP7ZCT1</accession>
<dbReference type="Proteomes" id="UP001415169">
    <property type="component" value="Unassembled WGS sequence"/>
</dbReference>
<gene>
    <name evidence="1" type="ORF">GCM10022286_00300</name>
</gene>
<keyword evidence="2" id="KW-1185">Reference proteome</keyword>
<dbReference type="RefSeq" id="WP_344789715.1">
    <property type="nucleotide sequence ID" value="NZ_BAABBV010000001.1"/>
</dbReference>
<evidence type="ECO:0000313" key="2">
    <source>
        <dbReference type="Proteomes" id="UP001415169"/>
    </source>
</evidence>
<protein>
    <submittedName>
        <fullName evidence="1">Uncharacterized protein</fullName>
    </submittedName>
</protein>
<sequence length="204" mass="23050">MIRPLTPIDDEELRAQLVRLRRAADIPPRGKYGSIPDDRRAMLRRLDEWAQLLNGALWTDDSWETSEQHQTVIVQIRDVLARARKPRPGTARDKKYIHELVPGLVLTKIPDGWLHLTYVLARDLAGGPYSEIDRVPRGVLHAVSTDPWSRLAVEADVFDGVGQQAVDYAKQAADQTCELCGDRGAITRFVSWAGIGRVCWRHEP</sequence>
<organism evidence="1 2">
    <name type="scientific">Gryllotalpicola daejeonensis</name>
    <dbReference type="NCBI Taxonomy" id="993087"/>
    <lineage>
        <taxon>Bacteria</taxon>
        <taxon>Bacillati</taxon>
        <taxon>Actinomycetota</taxon>
        <taxon>Actinomycetes</taxon>
        <taxon>Micrococcales</taxon>
        <taxon>Microbacteriaceae</taxon>
        <taxon>Gryllotalpicola</taxon>
    </lineage>
</organism>
<dbReference type="EMBL" id="BAABBV010000001">
    <property type="protein sequence ID" value="GAA4153646.1"/>
    <property type="molecule type" value="Genomic_DNA"/>
</dbReference>